<dbReference type="PROSITE" id="PS50110">
    <property type="entry name" value="RESPONSE_REGULATORY"/>
    <property type="match status" value="1"/>
</dbReference>
<accession>A0A948RYC7</accession>
<keyword evidence="1 4" id="KW-0597">Phosphoprotein</keyword>
<evidence type="ECO:0000256" key="2">
    <source>
        <dbReference type="ARBA" id="ARBA00023015"/>
    </source>
</evidence>
<sequence length="205" mass="22667">MQKPQLLIVDDEERIREGLQLVLEPMGLEVVCAGSAEEGLEALQSHSINIILMDLYLPGMNGIEALERIVRDHPQIPCIMISGQGGIADAVRAVQLGAFDFIEKPVQPNRLAVTIEKALRHHKILNELKAHRDEIRREWQLVGSCPAMKKLKAEISRSAPSTGWVLIEGENGTGRNWWRVLSMKRARGGTSPSSVSTAPPSPLSW</sequence>
<name>A0A948RYC7_UNCEI</name>
<dbReference type="FunFam" id="3.40.50.2300:FF:000018">
    <property type="entry name" value="DNA-binding transcriptional regulator NtrC"/>
    <property type="match status" value="1"/>
</dbReference>
<dbReference type="Pfam" id="PF00072">
    <property type="entry name" value="Response_reg"/>
    <property type="match status" value="1"/>
</dbReference>
<dbReference type="Gene3D" id="3.40.50.300">
    <property type="entry name" value="P-loop containing nucleotide triphosphate hydrolases"/>
    <property type="match status" value="1"/>
</dbReference>
<dbReference type="InterPro" id="IPR001789">
    <property type="entry name" value="Sig_transdc_resp-reg_receiver"/>
</dbReference>
<feature type="domain" description="Response regulatory" evidence="5">
    <location>
        <begin position="5"/>
        <end position="119"/>
    </location>
</feature>
<feature type="modified residue" description="4-aspartylphosphate" evidence="4">
    <location>
        <position position="54"/>
    </location>
</feature>
<reference evidence="6" key="1">
    <citation type="submission" date="2021-05" db="EMBL/GenBank/DDBJ databases">
        <title>Energy efficiency and biological interactions define the core microbiome of deep oligotrophic groundwater.</title>
        <authorList>
            <person name="Mehrshad M."/>
            <person name="Lopez-Fernandez M."/>
            <person name="Bell E."/>
            <person name="Bernier-Latmani R."/>
            <person name="Bertilsson S."/>
            <person name="Dopson M."/>
        </authorList>
    </citation>
    <scope>NUCLEOTIDE SEQUENCE</scope>
    <source>
        <strain evidence="6">Modern_marine.mb.64</strain>
    </source>
</reference>
<gene>
    <name evidence="6" type="ORF">KJ970_13060</name>
</gene>
<dbReference type="InterPro" id="IPR027417">
    <property type="entry name" value="P-loop_NTPase"/>
</dbReference>
<keyword evidence="2" id="KW-0805">Transcription regulation</keyword>
<dbReference type="SUPFAM" id="SSF52172">
    <property type="entry name" value="CheY-like"/>
    <property type="match status" value="1"/>
</dbReference>
<organism evidence="6 7">
    <name type="scientific">Eiseniibacteriota bacterium</name>
    <dbReference type="NCBI Taxonomy" id="2212470"/>
    <lineage>
        <taxon>Bacteria</taxon>
        <taxon>Candidatus Eiseniibacteriota</taxon>
    </lineage>
</organism>
<dbReference type="GO" id="GO:0000160">
    <property type="term" value="P:phosphorelay signal transduction system"/>
    <property type="evidence" value="ECO:0007669"/>
    <property type="project" value="InterPro"/>
</dbReference>
<dbReference type="PANTHER" id="PTHR44591">
    <property type="entry name" value="STRESS RESPONSE REGULATOR PROTEIN 1"/>
    <property type="match status" value="1"/>
</dbReference>
<proteinExistence type="predicted"/>
<evidence type="ECO:0000256" key="1">
    <source>
        <dbReference type="ARBA" id="ARBA00022553"/>
    </source>
</evidence>
<dbReference type="EMBL" id="JAHJDP010000077">
    <property type="protein sequence ID" value="MBU2691844.1"/>
    <property type="molecule type" value="Genomic_DNA"/>
</dbReference>
<dbReference type="Proteomes" id="UP000777784">
    <property type="component" value="Unassembled WGS sequence"/>
</dbReference>
<dbReference type="InterPro" id="IPR050595">
    <property type="entry name" value="Bact_response_regulator"/>
</dbReference>
<evidence type="ECO:0000313" key="7">
    <source>
        <dbReference type="Proteomes" id="UP000777784"/>
    </source>
</evidence>
<dbReference type="InterPro" id="IPR011006">
    <property type="entry name" value="CheY-like_superfamily"/>
</dbReference>
<keyword evidence="3" id="KW-0804">Transcription</keyword>
<dbReference type="PANTHER" id="PTHR44591:SF3">
    <property type="entry name" value="RESPONSE REGULATORY DOMAIN-CONTAINING PROTEIN"/>
    <property type="match status" value="1"/>
</dbReference>
<evidence type="ECO:0000256" key="4">
    <source>
        <dbReference type="PROSITE-ProRule" id="PRU00169"/>
    </source>
</evidence>
<comment type="caution">
    <text evidence="6">The sequence shown here is derived from an EMBL/GenBank/DDBJ whole genome shotgun (WGS) entry which is preliminary data.</text>
</comment>
<evidence type="ECO:0000259" key="5">
    <source>
        <dbReference type="PROSITE" id="PS50110"/>
    </source>
</evidence>
<protein>
    <submittedName>
        <fullName evidence="6">Response regulator</fullName>
    </submittedName>
</protein>
<evidence type="ECO:0000313" key="6">
    <source>
        <dbReference type="EMBL" id="MBU2691844.1"/>
    </source>
</evidence>
<dbReference type="SMART" id="SM00448">
    <property type="entry name" value="REC"/>
    <property type="match status" value="1"/>
</dbReference>
<dbReference type="Gene3D" id="3.40.50.2300">
    <property type="match status" value="1"/>
</dbReference>
<evidence type="ECO:0000256" key="3">
    <source>
        <dbReference type="ARBA" id="ARBA00023163"/>
    </source>
</evidence>
<dbReference type="AlphaFoldDB" id="A0A948RYC7"/>